<reference evidence="2 3" key="1">
    <citation type="submission" date="2015-07" db="EMBL/GenBank/DDBJ databases">
        <title>Genome sequencing of Kibdelosporangium phytohabitans.</title>
        <authorList>
            <person name="Qin S."/>
            <person name="Xing K."/>
        </authorList>
    </citation>
    <scope>NUCLEOTIDE SEQUENCE [LARGE SCALE GENOMIC DNA]</scope>
    <source>
        <strain evidence="2 3">KLBMP1111</strain>
    </source>
</reference>
<evidence type="ECO:0008006" key="4">
    <source>
        <dbReference type="Google" id="ProtNLM"/>
    </source>
</evidence>
<dbReference type="OrthoDB" id="3697448at2"/>
<proteinExistence type="predicted"/>
<dbReference type="STRING" id="860235.AOZ06_07535"/>
<accession>A0A0N9HX96</accession>
<keyword evidence="3" id="KW-1185">Reference proteome</keyword>
<evidence type="ECO:0000313" key="2">
    <source>
        <dbReference type="EMBL" id="ALG06797.1"/>
    </source>
</evidence>
<feature type="compositionally biased region" description="Basic and acidic residues" evidence="1">
    <location>
        <begin position="82"/>
        <end position="91"/>
    </location>
</feature>
<dbReference type="KEGG" id="kphy:AOZ06_07535"/>
<evidence type="ECO:0000256" key="1">
    <source>
        <dbReference type="SAM" id="MobiDB-lite"/>
    </source>
</evidence>
<dbReference type="RefSeq" id="WP_054288769.1">
    <property type="nucleotide sequence ID" value="NZ_CP012752.1"/>
</dbReference>
<name>A0A0N9HX96_9PSEU</name>
<dbReference type="AlphaFoldDB" id="A0A0N9HX96"/>
<protein>
    <recommendedName>
        <fullName evidence="4">ESX-1 secretion-associated protein</fullName>
    </recommendedName>
</protein>
<dbReference type="Proteomes" id="UP000063699">
    <property type="component" value="Chromosome"/>
</dbReference>
<evidence type="ECO:0000313" key="3">
    <source>
        <dbReference type="Proteomes" id="UP000063699"/>
    </source>
</evidence>
<feature type="region of interest" description="Disordered" evidence="1">
    <location>
        <begin position="82"/>
        <end position="101"/>
    </location>
</feature>
<gene>
    <name evidence="2" type="ORF">AOZ06_07535</name>
</gene>
<sequence>MSEGYEVVLGALAAHARQVNGVADEIRGVSGHAATKLPSDALGEIGQPFTALMDQLVAAGNRALEASANAVHATAADIVRSKDELGYRENETGQGFGGVGG</sequence>
<organism evidence="2 3">
    <name type="scientific">Kibdelosporangium phytohabitans</name>
    <dbReference type="NCBI Taxonomy" id="860235"/>
    <lineage>
        <taxon>Bacteria</taxon>
        <taxon>Bacillati</taxon>
        <taxon>Actinomycetota</taxon>
        <taxon>Actinomycetes</taxon>
        <taxon>Pseudonocardiales</taxon>
        <taxon>Pseudonocardiaceae</taxon>
        <taxon>Kibdelosporangium</taxon>
    </lineage>
</organism>
<dbReference type="EMBL" id="CP012752">
    <property type="protein sequence ID" value="ALG06797.1"/>
    <property type="molecule type" value="Genomic_DNA"/>
</dbReference>